<dbReference type="Pfam" id="PF08014">
    <property type="entry name" value="MATCAP"/>
    <property type="match status" value="1"/>
</dbReference>
<evidence type="ECO:0000256" key="2">
    <source>
        <dbReference type="ARBA" id="ARBA00022670"/>
    </source>
</evidence>
<dbReference type="Proteomes" id="UP000274391">
    <property type="component" value="Unassembled WGS sequence"/>
</dbReference>
<proteinExistence type="predicted"/>
<dbReference type="EMBL" id="RQVS01000001">
    <property type="protein sequence ID" value="RRJ88807.1"/>
    <property type="molecule type" value="Genomic_DNA"/>
</dbReference>
<accession>A0A3P3W305</accession>
<keyword evidence="3" id="KW-0378">Hydrolase</keyword>
<dbReference type="GO" id="GO:0008237">
    <property type="term" value="F:metallopeptidase activity"/>
    <property type="evidence" value="ECO:0007669"/>
    <property type="project" value="UniProtKB-KW"/>
</dbReference>
<dbReference type="OrthoDB" id="9785840at2"/>
<dbReference type="PANTHER" id="PTHR31817">
    <property type="match status" value="1"/>
</dbReference>
<name>A0A3P3W305_9MICO</name>
<evidence type="ECO:0000313" key="7">
    <source>
        <dbReference type="Proteomes" id="UP000274391"/>
    </source>
</evidence>
<evidence type="ECO:0000256" key="1">
    <source>
        <dbReference type="ARBA" id="ARBA00001947"/>
    </source>
</evidence>
<evidence type="ECO:0000256" key="3">
    <source>
        <dbReference type="ARBA" id="ARBA00022801"/>
    </source>
</evidence>
<dbReference type="AlphaFoldDB" id="A0A3P3W305"/>
<gene>
    <name evidence="6" type="ORF">EG850_01330</name>
</gene>
<dbReference type="InterPro" id="IPR012548">
    <property type="entry name" value="MATCAP"/>
</dbReference>
<dbReference type="GO" id="GO:0006508">
    <property type="term" value="P:proteolysis"/>
    <property type="evidence" value="ECO:0007669"/>
    <property type="project" value="UniProtKB-KW"/>
</dbReference>
<keyword evidence="4" id="KW-0482">Metalloprotease</keyword>
<comment type="cofactor">
    <cofactor evidence="1">
        <name>Zn(2+)</name>
        <dbReference type="ChEBI" id="CHEBI:29105"/>
    </cofactor>
</comment>
<comment type="caution">
    <text evidence="6">The sequence shown here is derived from an EMBL/GenBank/DDBJ whole genome shotgun (WGS) entry which is preliminary data.</text>
</comment>
<evidence type="ECO:0000313" key="6">
    <source>
        <dbReference type="EMBL" id="RRJ88807.1"/>
    </source>
</evidence>
<feature type="region of interest" description="Disordered" evidence="5">
    <location>
        <begin position="1"/>
        <end position="20"/>
    </location>
</feature>
<keyword evidence="7" id="KW-1185">Reference proteome</keyword>
<keyword evidence="2" id="KW-0645">Protease</keyword>
<sequence length="448" mass="48492">MSGRASSTKPEPIGLRKRSPQRLVQCLPHSPQLPKLTHPRVVRMGDRMRTETIPAIATSALSPVDLAVDHTLAALAGGVRFLLGITPANSTEERMGFLAEGTEPEFVYRRLEVDPAVLLAQLAMVDVNAVEDEDVAALVRAKRRELVLQAEMLAARGSALFRELSLELHGDIGDELLATAEGLLDALPPSSSSGERLDAEEFLALADEEIAAYAEIAPDVEMHAEVRDGIAGIVVEGDTLLISPKATVERSRAMALIHHEVGTHLVTRANGAAQPLRLLGSGFAGYDETQEGLGVLAELLCGELTSNRLRQLASRVVAVRLMLDGADFAETHAELVHRGLPRGSAYTTTMRVHRSGGYTKDAVYLRGFIGLLRHVERGGSLEHLWLGKFALDDLQVVERLVARDALRPPRLVPRFLEPKVAAERLASAVDALPQLAELAVDRPMQARA</sequence>
<reference evidence="6 7" key="1">
    <citation type="submission" date="2018-11" db="EMBL/GenBank/DDBJ databases">
        <title>YIM 102482-1 draft genome.</title>
        <authorList>
            <person name="Li G."/>
            <person name="Jiang Y."/>
        </authorList>
    </citation>
    <scope>NUCLEOTIDE SEQUENCE [LARGE SCALE GENOMIC DNA]</scope>
    <source>
        <strain evidence="6 7">YIM 102482-1</strain>
    </source>
</reference>
<evidence type="ECO:0000256" key="5">
    <source>
        <dbReference type="SAM" id="MobiDB-lite"/>
    </source>
</evidence>
<protein>
    <submittedName>
        <fullName evidence="6">DUF1704 domain-containing protein</fullName>
    </submittedName>
</protein>
<dbReference type="SMART" id="SM01154">
    <property type="entry name" value="DUF1704"/>
    <property type="match status" value="1"/>
</dbReference>
<evidence type="ECO:0000256" key="4">
    <source>
        <dbReference type="ARBA" id="ARBA00023049"/>
    </source>
</evidence>
<organism evidence="6 7">
    <name type="scientific">Gulosibacter macacae</name>
    <dbReference type="NCBI Taxonomy" id="2488791"/>
    <lineage>
        <taxon>Bacteria</taxon>
        <taxon>Bacillati</taxon>
        <taxon>Actinomycetota</taxon>
        <taxon>Actinomycetes</taxon>
        <taxon>Micrococcales</taxon>
        <taxon>Microbacteriaceae</taxon>
        <taxon>Gulosibacter</taxon>
    </lineage>
</organism>
<dbReference type="GO" id="GO:0080164">
    <property type="term" value="P:regulation of nitric oxide metabolic process"/>
    <property type="evidence" value="ECO:0007669"/>
    <property type="project" value="TreeGrafter"/>
</dbReference>
<dbReference type="PANTHER" id="PTHR31817:SF0">
    <property type="entry name" value="CHROMOSOME UNDETERMINED SCAFFOLD_67, WHOLE GENOME SHOTGUN SEQUENCE"/>
    <property type="match status" value="1"/>
</dbReference>